<gene>
    <name evidence="9" type="ORF">DVK44_22065</name>
</gene>
<dbReference type="InterPro" id="IPR001867">
    <property type="entry name" value="OmpR/PhoB-type_DNA-bd"/>
</dbReference>
<proteinExistence type="inferred from homology"/>
<dbReference type="Gene3D" id="1.10.10.10">
    <property type="entry name" value="Winged helix-like DNA-binding domain superfamily/Winged helix DNA-binding domain"/>
    <property type="match status" value="1"/>
</dbReference>
<dbReference type="InterPro" id="IPR051677">
    <property type="entry name" value="AfsR-DnrI-RedD_regulator"/>
</dbReference>
<dbReference type="Proteomes" id="UP000253868">
    <property type="component" value="Chromosome"/>
</dbReference>
<dbReference type="CDD" id="cd15831">
    <property type="entry name" value="BTAD"/>
    <property type="match status" value="1"/>
</dbReference>
<dbReference type="GO" id="GO:0003677">
    <property type="term" value="F:DNA binding"/>
    <property type="evidence" value="ECO:0007669"/>
    <property type="project" value="UniProtKB-UniRule"/>
</dbReference>
<dbReference type="KEGG" id="spad:DVK44_22065"/>
<dbReference type="InterPro" id="IPR016032">
    <property type="entry name" value="Sig_transdc_resp-reg_C-effctor"/>
</dbReference>
<dbReference type="PANTHER" id="PTHR35807">
    <property type="entry name" value="TRANSCRIPTIONAL REGULATOR REDD-RELATED"/>
    <property type="match status" value="1"/>
</dbReference>
<dbReference type="Pfam" id="PF03704">
    <property type="entry name" value="BTAD"/>
    <property type="match status" value="1"/>
</dbReference>
<dbReference type="SUPFAM" id="SSF48452">
    <property type="entry name" value="TPR-like"/>
    <property type="match status" value="1"/>
</dbReference>
<reference evidence="10" key="1">
    <citation type="submission" date="2018-07" db="EMBL/GenBank/DDBJ databases">
        <authorList>
            <person name="Zhao J."/>
        </authorList>
    </citation>
    <scope>NUCLEOTIDE SEQUENCE [LARGE SCALE GENOMIC DNA]</scope>
    <source>
        <strain evidence="10">GSSD-12</strain>
    </source>
</reference>
<dbReference type="Gene3D" id="1.25.40.10">
    <property type="entry name" value="Tetratricopeptide repeat domain"/>
    <property type="match status" value="1"/>
</dbReference>
<name>A0A345HT69_9ACTN</name>
<dbReference type="Pfam" id="PF00486">
    <property type="entry name" value="Trans_reg_C"/>
    <property type="match status" value="1"/>
</dbReference>
<keyword evidence="10" id="KW-1185">Reference proteome</keyword>
<dbReference type="AlphaFoldDB" id="A0A345HT69"/>
<feature type="domain" description="OmpR/PhoB-type" evidence="8">
    <location>
        <begin position="4"/>
        <end position="109"/>
    </location>
</feature>
<dbReference type="EMBL" id="CP031194">
    <property type="protein sequence ID" value="AXG79893.1"/>
    <property type="molecule type" value="Genomic_DNA"/>
</dbReference>
<evidence type="ECO:0000256" key="5">
    <source>
        <dbReference type="ARBA" id="ARBA00023163"/>
    </source>
</evidence>
<keyword evidence="4 6" id="KW-0238">DNA-binding</keyword>
<comment type="similarity">
    <text evidence="1">Belongs to the AfsR/DnrI/RedD regulatory family.</text>
</comment>
<dbReference type="PANTHER" id="PTHR35807:SF1">
    <property type="entry name" value="TRANSCRIPTIONAL REGULATOR REDD"/>
    <property type="match status" value="1"/>
</dbReference>
<dbReference type="CDD" id="cd00383">
    <property type="entry name" value="trans_reg_C"/>
    <property type="match status" value="1"/>
</dbReference>
<evidence type="ECO:0000256" key="4">
    <source>
        <dbReference type="ARBA" id="ARBA00023125"/>
    </source>
</evidence>
<feature type="region of interest" description="Disordered" evidence="7">
    <location>
        <begin position="247"/>
        <end position="284"/>
    </location>
</feature>
<dbReference type="SMART" id="SM01043">
    <property type="entry name" value="BTAD"/>
    <property type="match status" value="1"/>
</dbReference>
<keyword evidence="2" id="KW-0902">Two-component regulatory system</keyword>
<dbReference type="SUPFAM" id="SSF46894">
    <property type="entry name" value="C-terminal effector domain of the bipartite response regulators"/>
    <property type="match status" value="1"/>
</dbReference>
<feature type="compositionally biased region" description="Basic and acidic residues" evidence="7">
    <location>
        <begin position="260"/>
        <end position="278"/>
    </location>
</feature>
<evidence type="ECO:0000256" key="1">
    <source>
        <dbReference type="ARBA" id="ARBA00005820"/>
    </source>
</evidence>
<protein>
    <recommendedName>
        <fullName evidence="8">OmpR/PhoB-type domain-containing protein</fullName>
    </recommendedName>
</protein>
<evidence type="ECO:0000259" key="8">
    <source>
        <dbReference type="PROSITE" id="PS51755"/>
    </source>
</evidence>
<dbReference type="GO" id="GO:0006355">
    <property type="term" value="P:regulation of DNA-templated transcription"/>
    <property type="evidence" value="ECO:0007669"/>
    <property type="project" value="InterPro"/>
</dbReference>
<dbReference type="SMART" id="SM00862">
    <property type="entry name" value="Trans_reg_C"/>
    <property type="match status" value="1"/>
</dbReference>
<dbReference type="InterPro" id="IPR005158">
    <property type="entry name" value="BTAD"/>
</dbReference>
<dbReference type="GO" id="GO:0000160">
    <property type="term" value="P:phosphorelay signal transduction system"/>
    <property type="evidence" value="ECO:0007669"/>
    <property type="project" value="UniProtKB-KW"/>
</dbReference>
<evidence type="ECO:0000256" key="7">
    <source>
        <dbReference type="SAM" id="MobiDB-lite"/>
    </source>
</evidence>
<dbReference type="InterPro" id="IPR036388">
    <property type="entry name" value="WH-like_DNA-bd_sf"/>
</dbReference>
<sequence>MGARVSLSRSPVEFSLLGPVSATRQGVRVELGAPKQRAVLAALLLRPGQVVSVDELIDQVWGESPPDAARKAVQVYVSRLRRALPEAPPRGQLPGYVIDVRPDQVDLHRFRAFVAASRGRAGADADELLRRAGDEWAAATPLAGLGDIPLVRVQGPPLLEERLSVTRRLIEAKLDMGRHAEVIGELLTVTGEHPHREDLHGLLMLALHRAGRTREAIDTYEAVRRRTRRELGAEPGSALRELCGRILRTPAPGTGSGRTEAGRTESGRTEADRTEGGRTARLSAGAAGEEVERIDDFVLVGRRLRAVAAEAREILAMHPSPRRVPVEDLDDYLLMLGERDTHWRTIVDRGSLADPAGVHYCARLHRAGDRHRVTDSPAQQLVIIDRAVAFVPTVPRAHRVGAFVIRQPGIVATLVDLYEQTWDRAVDLDRLVDIDEVTAGAGNGRYTHSE</sequence>
<accession>A0A345HT69</accession>
<evidence type="ECO:0000256" key="3">
    <source>
        <dbReference type="ARBA" id="ARBA00023015"/>
    </source>
</evidence>
<organism evidence="9 10">
    <name type="scientific">Streptomyces paludis</name>
    <dbReference type="NCBI Taxonomy" id="2282738"/>
    <lineage>
        <taxon>Bacteria</taxon>
        <taxon>Bacillati</taxon>
        <taxon>Actinomycetota</taxon>
        <taxon>Actinomycetes</taxon>
        <taxon>Kitasatosporales</taxon>
        <taxon>Streptomycetaceae</taxon>
        <taxon>Streptomyces</taxon>
    </lineage>
</organism>
<dbReference type="OrthoDB" id="4336084at2"/>
<evidence type="ECO:0000256" key="2">
    <source>
        <dbReference type="ARBA" id="ARBA00023012"/>
    </source>
</evidence>
<evidence type="ECO:0000313" key="10">
    <source>
        <dbReference type="Proteomes" id="UP000253868"/>
    </source>
</evidence>
<dbReference type="InterPro" id="IPR011990">
    <property type="entry name" value="TPR-like_helical_dom_sf"/>
</dbReference>
<dbReference type="PROSITE" id="PS51755">
    <property type="entry name" value="OMPR_PHOB"/>
    <property type="match status" value="1"/>
</dbReference>
<keyword evidence="3" id="KW-0805">Transcription regulation</keyword>
<keyword evidence="5" id="KW-0804">Transcription</keyword>
<evidence type="ECO:0000313" key="9">
    <source>
        <dbReference type="EMBL" id="AXG79893.1"/>
    </source>
</evidence>
<evidence type="ECO:0000256" key="6">
    <source>
        <dbReference type="PROSITE-ProRule" id="PRU01091"/>
    </source>
</evidence>
<feature type="DNA-binding region" description="OmpR/PhoB-type" evidence="6">
    <location>
        <begin position="4"/>
        <end position="109"/>
    </location>
</feature>